<dbReference type="Gene3D" id="1.10.510.10">
    <property type="entry name" value="Transferase(Phosphotransferase) domain 1"/>
    <property type="match status" value="1"/>
</dbReference>
<dbReference type="OrthoDB" id="427480at2759"/>
<gene>
    <name evidence="3" type="ORF">CEURO_LOCUS11127</name>
</gene>
<sequence>MLLGLNFNFDRCMQEGQNARRFKKLYADREDVFVPDIFWNCTSGKVLTMEWVEGVKLNEQEAIERQGLNVLDLVNTGIQCSLRQLLEYGYFHADPHPGNLLATPDGKLAFIDFGMMSETPEEARFAIIGHVVHMVNRDYEAMARDYYALDFLSPDIDVSPIVPALQNFFDDALNSTVSDLNFKTIVDGLGAVLYQYPFNVPAYYALILRSLTVLEGLALNADPKFKVLAASYPYFAKRLLTDPNPYLRDALIELLFKEGKFRWTRLENLLVQGKKDQDFSAKDALQPLLKLLLGPDGDELRGLVTKEAIRVTEAVILGSIIESYNLIPGPMRSIIFNSSAVGLLAVNTEEEKNMIDLRAQVFRIWGLLQSAESFDPSLLQPILQLFQATRLHPNRLQYPDDDLLSQGHPDQFASV</sequence>
<dbReference type="Pfam" id="PF03109">
    <property type="entry name" value="ABC1"/>
    <property type="match status" value="1"/>
</dbReference>
<dbReference type="InterPro" id="IPR004147">
    <property type="entry name" value="ABC1_dom"/>
</dbReference>
<name>A0A9P1E9F9_CUSEU</name>
<protein>
    <recommendedName>
        <fullName evidence="2">ABC1 atypical kinase-like domain-containing protein</fullName>
    </recommendedName>
</protein>
<comment type="similarity">
    <text evidence="1">Belongs to the protein kinase superfamily. ADCK protein kinase family.</text>
</comment>
<accession>A0A9P1E9F9</accession>
<reference evidence="3" key="1">
    <citation type="submission" date="2022-07" db="EMBL/GenBank/DDBJ databases">
        <authorList>
            <person name="Macas J."/>
            <person name="Novak P."/>
            <person name="Neumann P."/>
        </authorList>
    </citation>
    <scope>NUCLEOTIDE SEQUENCE</scope>
</reference>
<evidence type="ECO:0000259" key="2">
    <source>
        <dbReference type="Pfam" id="PF03109"/>
    </source>
</evidence>
<comment type="caution">
    <text evidence="3">The sequence shown here is derived from an EMBL/GenBank/DDBJ whole genome shotgun (WGS) entry which is preliminary data.</text>
</comment>
<proteinExistence type="inferred from homology"/>
<evidence type="ECO:0000313" key="4">
    <source>
        <dbReference type="Proteomes" id="UP001152484"/>
    </source>
</evidence>
<dbReference type="Proteomes" id="UP001152484">
    <property type="component" value="Unassembled WGS sequence"/>
</dbReference>
<dbReference type="PANTHER" id="PTHR10566:SF120">
    <property type="entry name" value="PROTEIN ACTIVITY OF BC1 COMPLEX KINASE 3, CHLOROPLASTIC"/>
    <property type="match status" value="1"/>
</dbReference>
<dbReference type="SUPFAM" id="SSF56112">
    <property type="entry name" value="Protein kinase-like (PK-like)"/>
    <property type="match status" value="1"/>
</dbReference>
<dbReference type="InterPro" id="IPR011009">
    <property type="entry name" value="Kinase-like_dom_sf"/>
</dbReference>
<dbReference type="CDD" id="cd05121">
    <property type="entry name" value="ABC1_ADCK3-like"/>
    <property type="match status" value="1"/>
</dbReference>
<dbReference type="EMBL" id="CAMAPE010000021">
    <property type="protein sequence ID" value="CAH9090122.1"/>
    <property type="molecule type" value="Genomic_DNA"/>
</dbReference>
<dbReference type="PANTHER" id="PTHR10566">
    <property type="entry name" value="CHAPERONE-ACTIVITY OF BC1 COMPLEX CABC1 -RELATED"/>
    <property type="match status" value="1"/>
</dbReference>
<evidence type="ECO:0000313" key="3">
    <source>
        <dbReference type="EMBL" id="CAH9090122.1"/>
    </source>
</evidence>
<dbReference type="AlphaFoldDB" id="A0A9P1E9F9"/>
<organism evidence="3 4">
    <name type="scientific">Cuscuta europaea</name>
    <name type="common">European dodder</name>
    <dbReference type="NCBI Taxonomy" id="41803"/>
    <lineage>
        <taxon>Eukaryota</taxon>
        <taxon>Viridiplantae</taxon>
        <taxon>Streptophyta</taxon>
        <taxon>Embryophyta</taxon>
        <taxon>Tracheophyta</taxon>
        <taxon>Spermatophyta</taxon>
        <taxon>Magnoliopsida</taxon>
        <taxon>eudicotyledons</taxon>
        <taxon>Gunneridae</taxon>
        <taxon>Pentapetalae</taxon>
        <taxon>asterids</taxon>
        <taxon>lamiids</taxon>
        <taxon>Solanales</taxon>
        <taxon>Convolvulaceae</taxon>
        <taxon>Cuscuteae</taxon>
        <taxon>Cuscuta</taxon>
        <taxon>Cuscuta subgen. Cuscuta</taxon>
    </lineage>
</organism>
<feature type="domain" description="ABC1 atypical kinase-like" evidence="2">
    <location>
        <begin position="14"/>
        <end position="144"/>
    </location>
</feature>
<dbReference type="InterPro" id="IPR050154">
    <property type="entry name" value="UbiB_kinase"/>
</dbReference>
<keyword evidence="4" id="KW-1185">Reference proteome</keyword>
<evidence type="ECO:0000256" key="1">
    <source>
        <dbReference type="ARBA" id="ARBA00009670"/>
    </source>
</evidence>